<evidence type="ECO:0000313" key="2">
    <source>
        <dbReference type="Proteomes" id="UP000814033"/>
    </source>
</evidence>
<comment type="caution">
    <text evidence="1">The sequence shown here is derived from an EMBL/GenBank/DDBJ whole genome shotgun (WGS) entry which is preliminary data.</text>
</comment>
<proteinExistence type="predicted"/>
<protein>
    <submittedName>
        <fullName evidence="1">Uncharacterized protein</fullName>
    </submittedName>
</protein>
<accession>A0ACB8S9C0</accession>
<name>A0ACB8S9C0_9AGAM</name>
<gene>
    <name evidence="1" type="ORF">FA95DRAFT_1553052</name>
</gene>
<evidence type="ECO:0000313" key="1">
    <source>
        <dbReference type="EMBL" id="KAI0052787.1"/>
    </source>
</evidence>
<reference evidence="1" key="1">
    <citation type="submission" date="2021-02" db="EMBL/GenBank/DDBJ databases">
        <authorList>
            <consortium name="DOE Joint Genome Institute"/>
            <person name="Ahrendt S."/>
            <person name="Looney B.P."/>
            <person name="Miyauchi S."/>
            <person name="Morin E."/>
            <person name="Drula E."/>
            <person name="Courty P.E."/>
            <person name="Chicoki N."/>
            <person name="Fauchery L."/>
            <person name="Kohler A."/>
            <person name="Kuo A."/>
            <person name="Labutti K."/>
            <person name="Pangilinan J."/>
            <person name="Lipzen A."/>
            <person name="Riley R."/>
            <person name="Andreopoulos W."/>
            <person name="He G."/>
            <person name="Johnson J."/>
            <person name="Barry K.W."/>
            <person name="Grigoriev I.V."/>
            <person name="Nagy L."/>
            <person name="Hibbett D."/>
            <person name="Henrissat B."/>
            <person name="Matheny P.B."/>
            <person name="Labbe J."/>
            <person name="Martin F."/>
        </authorList>
    </citation>
    <scope>NUCLEOTIDE SEQUENCE</scope>
    <source>
        <strain evidence="1">FP105234-sp</strain>
    </source>
</reference>
<reference evidence="1" key="2">
    <citation type="journal article" date="2022" name="New Phytol.">
        <title>Evolutionary transition to the ectomycorrhizal habit in the genomes of a hyperdiverse lineage of mushroom-forming fungi.</title>
        <authorList>
            <person name="Looney B."/>
            <person name="Miyauchi S."/>
            <person name="Morin E."/>
            <person name="Drula E."/>
            <person name="Courty P.E."/>
            <person name="Kohler A."/>
            <person name="Kuo A."/>
            <person name="LaButti K."/>
            <person name="Pangilinan J."/>
            <person name="Lipzen A."/>
            <person name="Riley R."/>
            <person name="Andreopoulos W."/>
            <person name="He G."/>
            <person name="Johnson J."/>
            <person name="Nolan M."/>
            <person name="Tritt A."/>
            <person name="Barry K.W."/>
            <person name="Grigoriev I.V."/>
            <person name="Nagy L.G."/>
            <person name="Hibbett D."/>
            <person name="Henrissat B."/>
            <person name="Matheny P.B."/>
            <person name="Labbe J."/>
            <person name="Martin F.M."/>
        </authorList>
    </citation>
    <scope>NUCLEOTIDE SEQUENCE</scope>
    <source>
        <strain evidence="1">FP105234-sp</strain>
    </source>
</reference>
<dbReference type="Proteomes" id="UP000814033">
    <property type="component" value="Unassembled WGS sequence"/>
</dbReference>
<keyword evidence="2" id="KW-1185">Reference proteome</keyword>
<organism evidence="1 2">
    <name type="scientific">Auriscalpium vulgare</name>
    <dbReference type="NCBI Taxonomy" id="40419"/>
    <lineage>
        <taxon>Eukaryota</taxon>
        <taxon>Fungi</taxon>
        <taxon>Dikarya</taxon>
        <taxon>Basidiomycota</taxon>
        <taxon>Agaricomycotina</taxon>
        <taxon>Agaricomycetes</taxon>
        <taxon>Russulales</taxon>
        <taxon>Auriscalpiaceae</taxon>
        <taxon>Auriscalpium</taxon>
    </lineage>
</organism>
<sequence length="534" mass="59830">MPRDPDTDVSSEDSFSDVPLASQSKGRKKAPQEYKIKHALKPPRTTTYTAQALYDQIVEEVIDLNPEYQREIVWSDEKQIGLIDSIFRNFYIPPLIFAVSIADDGSEKRVCIDGKQRLSSIRRFMEGSLFHRDQETKARYYYSHPTKHELPIKYKRLFANKQIVCIEYTNLTDDDEREIFRRVQLGMALTAAEKMKAEQKTERGELVTSLSASYTLSLEVLGFGTKRDSAYRWTAQSVYMITKHPHASVATTSVQLTKWLSDTTPVAPELAASIRETFQLLVDVLKEDKSCLHVVSGPTTIAPVDLVMMVLLVDRCKTVLKRENLGKAIRMLRTEVRKEFSDMMWKSTLLEAYFRVIQKLEREGDQVLEGGMGSQMDVDLPTQAQKNGGVHVIPSKPPANHAGPTHHSPTPPRTHGSSRLDQIRMAKAGSHPASIPTQSSQLAPLGGQPLRIQTQSGLQQYPPSHLSYTQNGAGLQNNAALGSISSPSLFSPRLEQPGDNSQARGNGSGRGSVERGMKDRNDRFHPYQGQDPRR</sequence>
<dbReference type="EMBL" id="MU275843">
    <property type="protein sequence ID" value="KAI0052787.1"/>
    <property type="molecule type" value="Genomic_DNA"/>
</dbReference>